<name>A0ABZ0KUH8_9BACL</name>
<feature type="chain" id="PRO_5046527544" evidence="1">
    <location>
        <begin position="28"/>
        <end position="476"/>
    </location>
</feature>
<protein>
    <submittedName>
        <fullName evidence="3">S-layer homology domain-containing protein</fullName>
    </submittedName>
</protein>
<feature type="signal peptide" evidence="1">
    <location>
        <begin position="1"/>
        <end position="27"/>
    </location>
</feature>
<evidence type="ECO:0000313" key="4">
    <source>
        <dbReference type="Proteomes" id="UP001303532"/>
    </source>
</evidence>
<dbReference type="PROSITE" id="PS51272">
    <property type="entry name" value="SLH"/>
    <property type="match status" value="1"/>
</dbReference>
<proteinExistence type="predicted"/>
<keyword evidence="1" id="KW-0732">Signal</keyword>
<dbReference type="Proteomes" id="UP001303532">
    <property type="component" value="Chromosome"/>
</dbReference>
<sequence length="476" mass="53011">MKNLKRFITAAALTGALFTSSIPSAFADEPSSELPPLDLGIGFSPFNDANGTRYANAVWFMWTNGIAKGMNETQFGVSQPIKRVDATMIVGNYGIEGLNPKPKKAPFTDLPQRAVHTVSALYESGIIQGKTKTLFGSDDTLKRGEAAIIVSRMLPSDKKVPIAFIDVGNRYKEAVQILVAHGIVKGKTDTLFGTADPITRGELAMMIHRVFESSKTPPVQDPSGSLPSLAKDIAMNLDKDSYTQLDTPQLTITNNNPLEQMFGAVFELQVMKNGAWMKVPFNKEIAFPDIMYTLQTGEKHQERISLNDTMFESPLAAGRYRVIQTIFDADGNRIKLAAPFQIHEAVKSPHGELPSAAEGVTMELKKESYNNSTDYLKLKFTNSSEVTYGYFRYQYDLEVKKNGTWYEVPFDSELQYPLDVHLLDPKGVYETNVSAFAYNKSAKFEKGDYRLVQKLAEESNEEENQFTLAAYFTITE</sequence>
<accession>A0ABZ0KUH8</accession>
<dbReference type="InterPro" id="IPR046878">
    <property type="entry name" value="Big_14"/>
</dbReference>
<evidence type="ECO:0000256" key="1">
    <source>
        <dbReference type="SAM" id="SignalP"/>
    </source>
</evidence>
<gene>
    <name evidence="3" type="ORF">PGH26_09300</name>
</gene>
<dbReference type="RefSeq" id="WP_323690801.1">
    <property type="nucleotide sequence ID" value="NZ_CP116341.1"/>
</dbReference>
<dbReference type="InterPro" id="IPR001119">
    <property type="entry name" value="SLH_dom"/>
</dbReference>
<organism evidence="3 4">
    <name type="scientific">Sporosarcina jeotgali</name>
    <dbReference type="NCBI Taxonomy" id="3020056"/>
    <lineage>
        <taxon>Bacteria</taxon>
        <taxon>Bacillati</taxon>
        <taxon>Bacillota</taxon>
        <taxon>Bacilli</taxon>
        <taxon>Bacillales</taxon>
        <taxon>Caryophanaceae</taxon>
        <taxon>Sporosarcina</taxon>
    </lineage>
</organism>
<dbReference type="Pfam" id="PF00395">
    <property type="entry name" value="SLH"/>
    <property type="match status" value="2"/>
</dbReference>
<evidence type="ECO:0000313" key="3">
    <source>
        <dbReference type="EMBL" id="WOV83126.1"/>
    </source>
</evidence>
<evidence type="ECO:0000259" key="2">
    <source>
        <dbReference type="PROSITE" id="PS51272"/>
    </source>
</evidence>
<dbReference type="Pfam" id="PF20251">
    <property type="entry name" value="Big_14"/>
    <property type="match status" value="2"/>
</dbReference>
<feature type="domain" description="SLH" evidence="2">
    <location>
        <begin position="158"/>
        <end position="221"/>
    </location>
</feature>
<dbReference type="EMBL" id="CP116341">
    <property type="protein sequence ID" value="WOV83126.1"/>
    <property type="molecule type" value="Genomic_DNA"/>
</dbReference>
<reference evidence="3 4" key="1">
    <citation type="submission" date="2023-01" db="EMBL/GenBank/DDBJ databases">
        <title>Sporosarcina sp. nov., isolated from Korean tranditional fermented seafood 'Jeotgal'.</title>
        <authorList>
            <person name="Yang A.-I."/>
        </authorList>
    </citation>
    <scope>NUCLEOTIDE SEQUENCE [LARGE SCALE GENOMIC DNA]</scope>
    <source>
        <strain evidence="3 4">B2O-1</strain>
    </source>
</reference>
<keyword evidence="4" id="KW-1185">Reference proteome</keyword>